<dbReference type="Proteomes" id="UP000811609">
    <property type="component" value="Chromosome 14"/>
</dbReference>
<name>A0A8T1ND35_CARIL</name>
<sequence>MATLTKLFAMELVPLLSIIHLNVPNSDLLSQRSYILTTQNYKSQSTVCILKNVRSTTKVACKSLLYSIYLPDPHFGCKTNPNIFKSKSYLLPSPLV</sequence>
<feature type="signal peptide" evidence="1">
    <location>
        <begin position="1"/>
        <end position="17"/>
    </location>
</feature>
<keyword evidence="3" id="KW-1185">Reference proteome</keyword>
<evidence type="ECO:0000313" key="3">
    <source>
        <dbReference type="Proteomes" id="UP000811609"/>
    </source>
</evidence>
<feature type="chain" id="PRO_5035716851" evidence="1">
    <location>
        <begin position="18"/>
        <end position="96"/>
    </location>
</feature>
<proteinExistence type="predicted"/>
<dbReference type="AlphaFoldDB" id="A0A8T1ND35"/>
<dbReference type="EMBL" id="CM031822">
    <property type="protein sequence ID" value="KAG6629706.1"/>
    <property type="molecule type" value="Genomic_DNA"/>
</dbReference>
<reference evidence="2" key="1">
    <citation type="submission" date="2020-12" db="EMBL/GenBank/DDBJ databases">
        <title>WGS assembly of Carya illinoinensis cv. Pawnee.</title>
        <authorList>
            <person name="Platts A."/>
            <person name="Shu S."/>
            <person name="Wright S."/>
            <person name="Barry K."/>
            <person name="Edger P."/>
            <person name="Pires J.C."/>
            <person name="Schmutz J."/>
        </authorList>
    </citation>
    <scope>NUCLEOTIDE SEQUENCE</scope>
    <source>
        <tissue evidence="2">Leaf</tissue>
    </source>
</reference>
<gene>
    <name evidence="2" type="ORF">CIPAW_14G104100</name>
</gene>
<evidence type="ECO:0000313" key="2">
    <source>
        <dbReference type="EMBL" id="KAG6629706.1"/>
    </source>
</evidence>
<keyword evidence="1" id="KW-0732">Signal</keyword>
<accession>A0A8T1ND35</accession>
<protein>
    <submittedName>
        <fullName evidence="2">Uncharacterized protein</fullName>
    </submittedName>
</protein>
<evidence type="ECO:0000256" key="1">
    <source>
        <dbReference type="SAM" id="SignalP"/>
    </source>
</evidence>
<organism evidence="2 3">
    <name type="scientific">Carya illinoinensis</name>
    <name type="common">Pecan</name>
    <dbReference type="NCBI Taxonomy" id="32201"/>
    <lineage>
        <taxon>Eukaryota</taxon>
        <taxon>Viridiplantae</taxon>
        <taxon>Streptophyta</taxon>
        <taxon>Embryophyta</taxon>
        <taxon>Tracheophyta</taxon>
        <taxon>Spermatophyta</taxon>
        <taxon>Magnoliopsida</taxon>
        <taxon>eudicotyledons</taxon>
        <taxon>Gunneridae</taxon>
        <taxon>Pentapetalae</taxon>
        <taxon>rosids</taxon>
        <taxon>fabids</taxon>
        <taxon>Fagales</taxon>
        <taxon>Juglandaceae</taxon>
        <taxon>Carya</taxon>
    </lineage>
</organism>
<comment type="caution">
    <text evidence="2">The sequence shown here is derived from an EMBL/GenBank/DDBJ whole genome shotgun (WGS) entry which is preliminary data.</text>
</comment>